<evidence type="ECO:0000256" key="2">
    <source>
        <dbReference type="ARBA" id="ARBA00023125"/>
    </source>
</evidence>
<reference evidence="5 6" key="1">
    <citation type="submission" date="2023-03" db="EMBL/GenBank/DDBJ databases">
        <title>Roseibium porphyridii sp. nov. and Roseibium rhodosorbium sp. nov. isolated from marine algae, Porphyridium cruentum and Rhodosorus marinus, respectively.</title>
        <authorList>
            <person name="Lee M.W."/>
            <person name="Choi B.J."/>
            <person name="Lee J.K."/>
            <person name="Choi D.G."/>
            <person name="Baek J.H."/>
            <person name="Bayburt H."/>
            <person name="Kim J.M."/>
            <person name="Han D.M."/>
            <person name="Kim K.H."/>
            <person name="Jeon C.O."/>
        </authorList>
    </citation>
    <scope>NUCLEOTIDE SEQUENCE [LARGE SCALE GENOMIC DNA]</scope>
    <source>
        <strain evidence="5 6">KMA01</strain>
    </source>
</reference>
<name>A0ABY8F550_9HYPH</name>
<dbReference type="Pfam" id="PF12833">
    <property type="entry name" value="HTH_18"/>
    <property type="match status" value="1"/>
</dbReference>
<dbReference type="InterPro" id="IPR009057">
    <property type="entry name" value="Homeodomain-like_sf"/>
</dbReference>
<keyword evidence="2" id="KW-0238">DNA-binding</keyword>
<keyword evidence="1" id="KW-0805">Transcription regulation</keyword>
<dbReference type="Proteomes" id="UP001209803">
    <property type="component" value="Chromosome"/>
</dbReference>
<dbReference type="Pfam" id="PF12625">
    <property type="entry name" value="Arabinose_bd"/>
    <property type="match status" value="1"/>
</dbReference>
<dbReference type="RefSeq" id="WP_265680572.1">
    <property type="nucleotide sequence ID" value="NZ_CP120863.1"/>
</dbReference>
<dbReference type="PRINTS" id="PR00032">
    <property type="entry name" value="HTHARAC"/>
</dbReference>
<keyword evidence="3" id="KW-0804">Transcription</keyword>
<dbReference type="PANTHER" id="PTHR47894">
    <property type="entry name" value="HTH-TYPE TRANSCRIPTIONAL REGULATOR GADX"/>
    <property type="match status" value="1"/>
</dbReference>
<dbReference type="Gene3D" id="1.10.10.60">
    <property type="entry name" value="Homeodomain-like"/>
    <property type="match status" value="1"/>
</dbReference>
<dbReference type="InterPro" id="IPR018060">
    <property type="entry name" value="HTH_AraC"/>
</dbReference>
<evidence type="ECO:0000259" key="4">
    <source>
        <dbReference type="PROSITE" id="PS01124"/>
    </source>
</evidence>
<dbReference type="PANTHER" id="PTHR47894:SF1">
    <property type="entry name" value="HTH-TYPE TRANSCRIPTIONAL REGULATOR VQSM"/>
    <property type="match status" value="1"/>
</dbReference>
<evidence type="ECO:0000313" key="6">
    <source>
        <dbReference type="Proteomes" id="UP001209803"/>
    </source>
</evidence>
<sequence length="345" mass="38475">MPYSLGMGQISAVFVQKVVDVGSRSKADQARHRHHLLRSVGVDPDAAIDPKFMIADDAYYALCERVVREDPEGASVSIRVGSSMRCDDYGAFGLAWKSAIDLRGSYQRSERYGRVLTSVSTYELEEDEGRHFMVLHRTGDRRLGMRISNEQTIVAITQISREVSVQPFVPKAVHFKHAAPDDLSAHRAFFGCPLHFSSDRDALEVSPEHLNAPNRLGDTSISAFFDAYLDQEVAVLPANEEIEQRVRPLILRALSQGVPSIADVAAHLGLSARTLQRRLAAQGRAFQDLVDETRQELAVRLLLRTDYALAEVAFLTGFAEQSTFTRAFKRWRGETPASFRRSAQA</sequence>
<keyword evidence="6" id="KW-1185">Reference proteome</keyword>
<dbReference type="SUPFAM" id="SSF46689">
    <property type="entry name" value="Homeodomain-like"/>
    <property type="match status" value="1"/>
</dbReference>
<accession>A0ABY8F550</accession>
<dbReference type="PROSITE" id="PS01124">
    <property type="entry name" value="HTH_ARAC_FAMILY_2"/>
    <property type="match status" value="1"/>
</dbReference>
<dbReference type="SMART" id="SM00342">
    <property type="entry name" value="HTH_ARAC"/>
    <property type="match status" value="1"/>
</dbReference>
<evidence type="ECO:0000313" key="5">
    <source>
        <dbReference type="EMBL" id="WFE89192.1"/>
    </source>
</evidence>
<gene>
    <name evidence="5" type="ORF">K1718_24030</name>
</gene>
<proteinExistence type="predicted"/>
<evidence type="ECO:0000256" key="3">
    <source>
        <dbReference type="ARBA" id="ARBA00023163"/>
    </source>
</evidence>
<feature type="domain" description="HTH araC/xylS-type" evidence="4">
    <location>
        <begin position="244"/>
        <end position="342"/>
    </location>
</feature>
<organism evidence="5 6">
    <name type="scientific">Roseibium porphyridii</name>
    <dbReference type="NCBI Taxonomy" id="2866279"/>
    <lineage>
        <taxon>Bacteria</taxon>
        <taxon>Pseudomonadati</taxon>
        <taxon>Pseudomonadota</taxon>
        <taxon>Alphaproteobacteria</taxon>
        <taxon>Hyphomicrobiales</taxon>
        <taxon>Stappiaceae</taxon>
        <taxon>Roseibium</taxon>
    </lineage>
</organism>
<protein>
    <submittedName>
        <fullName evidence="5">AraC family transcriptional regulator ligand-binding domain-containing protein</fullName>
    </submittedName>
</protein>
<dbReference type="InterPro" id="IPR020449">
    <property type="entry name" value="Tscrpt_reg_AraC-type_HTH"/>
</dbReference>
<evidence type="ECO:0000256" key="1">
    <source>
        <dbReference type="ARBA" id="ARBA00023015"/>
    </source>
</evidence>
<dbReference type="InterPro" id="IPR032687">
    <property type="entry name" value="AraC-type_N"/>
</dbReference>
<dbReference type="EMBL" id="CP120863">
    <property type="protein sequence ID" value="WFE89192.1"/>
    <property type="molecule type" value="Genomic_DNA"/>
</dbReference>